<dbReference type="Proteomes" id="UP001234297">
    <property type="component" value="Chromosome 10"/>
</dbReference>
<name>A0ACC2KPB5_PERAE</name>
<organism evidence="1 2">
    <name type="scientific">Persea americana</name>
    <name type="common">Avocado</name>
    <dbReference type="NCBI Taxonomy" id="3435"/>
    <lineage>
        <taxon>Eukaryota</taxon>
        <taxon>Viridiplantae</taxon>
        <taxon>Streptophyta</taxon>
        <taxon>Embryophyta</taxon>
        <taxon>Tracheophyta</taxon>
        <taxon>Spermatophyta</taxon>
        <taxon>Magnoliopsida</taxon>
        <taxon>Magnoliidae</taxon>
        <taxon>Laurales</taxon>
        <taxon>Lauraceae</taxon>
        <taxon>Persea</taxon>
    </lineage>
</organism>
<accession>A0ACC2KPB5</accession>
<dbReference type="EMBL" id="CM056818">
    <property type="protein sequence ID" value="KAJ8623029.1"/>
    <property type="molecule type" value="Genomic_DNA"/>
</dbReference>
<comment type="caution">
    <text evidence="1">The sequence shown here is derived from an EMBL/GenBank/DDBJ whole genome shotgun (WGS) entry which is preliminary data.</text>
</comment>
<reference evidence="1 2" key="1">
    <citation type="journal article" date="2022" name="Hortic Res">
        <title>A haplotype resolved chromosomal level avocado genome allows analysis of novel avocado genes.</title>
        <authorList>
            <person name="Nath O."/>
            <person name="Fletcher S.J."/>
            <person name="Hayward A."/>
            <person name="Shaw L.M."/>
            <person name="Masouleh A.K."/>
            <person name="Furtado A."/>
            <person name="Henry R.J."/>
            <person name="Mitter N."/>
        </authorList>
    </citation>
    <scope>NUCLEOTIDE SEQUENCE [LARGE SCALE GENOMIC DNA]</scope>
    <source>
        <strain evidence="2">cv. Hass</strain>
    </source>
</reference>
<keyword evidence="2" id="KW-1185">Reference proteome</keyword>
<evidence type="ECO:0000313" key="1">
    <source>
        <dbReference type="EMBL" id="KAJ8623029.1"/>
    </source>
</evidence>
<evidence type="ECO:0000313" key="2">
    <source>
        <dbReference type="Proteomes" id="UP001234297"/>
    </source>
</evidence>
<gene>
    <name evidence="1" type="ORF">MRB53_031558</name>
</gene>
<protein>
    <submittedName>
        <fullName evidence="1">Uncharacterized protein</fullName>
    </submittedName>
</protein>
<sequence length="137" mass="15133">MTLTEHRRRRNLLFVVVFVITSVMPVSGDQPTVPSPITAEIKCGSCPCGNPCGQQPPPPPPPSPPPPSPPPPPTIPGIKYCPPPPPSRPYFYFSGPPGYVYTVDPNYFPSGANRNLEKLMKVLVSFGLLWLWELWRL</sequence>
<proteinExistence type="predicted"/>